<feature type="domain" description="OLD protein-like TOPRIM" evidence="2">
    <location>
        <begin position="492"/>
        <end position="555"/>
    </location>
</feature>
<evidence type="ECO:0000313" key="4">
    <source>
        <dbReference type="Proteomes" id="UP000276282"/>
    </source>
</evidence>
<dbReference type="GO" id="GO:0004519">
    <property type="term" value="F:endonuclease activity"/>
    <property type="evidence" value="ECO:0007669"/>
    <property type="project" value="UniProtKB-KW"/>
</dbReference>
<dbReference type="PANTHER" id="PTHR43581">
    <property type="entry name" value="ATP/GTP PHOSPHATASE"/>
    <property type="match status" value="1"/>
</dbReference>
<reference evidence="3 4" key="1">
    <citation type="submission" date="2018-10" db="EMBL/GenBank/DDBJ databases">
        <title>Genomic Encyclopedia of Archaeal and Bacterial Type Strains, Phase II (KMG-II): from individual species to whole genera.</title>
        <authorList>
            <person name="Goeker M."/>
        </authorList>
    </citation>
    <scope>NUCLEOTIDE SEQUENCE [LARGE SCALE GENOMIC DNA]</scope>
    <source>
        <strain evidence="3 4">DSM 19839</strain>
    </source>
</reference>
<dbReference type="InterPro" id="IPR027417">
    <property type="entry name" value="P-loop_NTPase"/>
</dbReference>
<proteinExistence type="predicted"/>
<sequence>MRLDFLHIQNFRKLKNCRIDVSAKETLLVGANNSGKTSAMDALILFLTKNRTFDLKDFTLSNWSAINKIGETWLKEKDPDKIDLTSKPWESEIPTLDIWLHVENKELQHVSHIIPSLDWKGGLLGVRLRFEPTDIESLYADFIKTTQNANKIYDSKKGKSATFNLWPKNLRDFLDKKLSSYFKIQTYLLDPAKSETPQLLTDKDFAVQNEVLNKLINVDIINAQRGFTDVNTDAVEGSGTKNLSSQLRTYYEKHLNPSVNPTKADVDALVQLHQAKETFNINLESSFKDALGELEDLNYPGFGNPQIKLSSEINTASSLQHDSAVQYALNDGVSDLSLPEKYNGLGYQNLISMIFKLISFRDKWMKKGKSLDPNDSEIIFQPIHLVLVEEPEAHLHAQVQQVFIRKAYNVLRKHKNLGDDKTFITQLIISTHSNHVAHEIDFTALRYFKRNISEKGTINTSSVVNLSKTFGNDDETTRFAKRYLKTTHSNLFFSDAAILVEGPAERMLLPYFITHHTQLSSCYVSILEIGGSHAHTLRPLIESLGLITLVITDLDSVIKDSRGKKTQPALGKGYETGNSSLKEWIPAEKDLDKLLATTYKNKEDKNNPIRIAFQTPLEIEQGKKQVKVYPYTFEDSLVLENASIFKSLTDAKGLLKKMVDATNEVSVQESADKMYKIITDPSSKKAEFALELFYFREPDILKTPKYIEEGLLWVEEKLKMEKTGLQIKTVEK</sequence>
<dbReference type="InterPro" id="IPR041685">
    <property type="entry name" value="AAA_GajA/Old/RecF-like"/>
</dbReference>
<dbReference type="SUPFAM" id="SSF52540">
    <property type="entry name" value="P-loop containing nucleoside triphosphate hydrolases"/>
    <property type="match status" value="1"/>
</dbReference>
<protein>
    <submittedName>
        <fullName evidence="3">Putative ATP-dependent endonuclease of OLD family</fullName>
    </submittedName>
</protein>
<keyword evidence="3" id="KW-0540">Nuclease</keyword>
<dbReference type="Pfam" id="PF13175">
    <property type="entry name" value="AAA_15"/>
    <property type="match status" value="1"/>
</dbReference>
<evidence type="ECO:0000259" key="1">
    <source>
        <dbReference type="Pfam" id="PF13175"/>
    </source>
</evidence>
<dbReference type="Gene3D" id="3.40.50.300">
    <property type="entry name" value="P-loop containing nucleotide triphosphate hydrolases"/>
    <property type="match status" value="1"/>
</dbReference>
<dbReference type="CDD" id="cd01026">
    <property type="entry name" value="TOPRIM_OLD"/>
    <property type="match status" value="1"/>
</dbReference>
<accession>A0A495PYJ2</accession>
<comment type="caution">
    <text evidence="3">The sequence shown here is derived from an EMBL/GenBank/DDBJ whole genome shotgun (WGS) entry which is preliminary data.</text>
</comment>
<gene>
    <name evidence="3" type="ORF">BC962_0563</name>
</gene>
<dbReference type="Pfam" id="PF20469">
    <property type="entry name" value="OLD-like_TOPRIM"/>
    <property type="match status" value="1"/>
</dbReference>
<dbReference type="AlphaFoldDB" id="A0A495PYJ2"/>
<evidence type="ECO:0000259" key="2">
    <source>
        <dbReference type="Pfam" id="PF20469"/>
    </source>
</evidence>
<feature type="domain" description="Endonuclease GajA/Old nuclease/RecF-like AAA" evidence="1">
    <location>
        <begin position="1"/>
        <end position="437"/>
    </location>
</feature>
<evidence type="ECO:0000313" key="3">
    <source>
        <dbReference type="EMBL" id="RKS55596.1"/>
    </source>
</evidence>
<keyword evidence="3" id="KW-0255">Endonuclease</keyword>
<dbReference type="OrthoDB" id="9792800at2"/>
<keyword evidence="3" id="KW-0378">Hydrolase</keyword>
<dbReference type="RefSeq" id="WP_121344393.1">
    <property type="nucleotide sequence ID" value="NZ_RBLG01000001.1"/>
</dbReference>
<dbReference type="EMBL" id="RBLG01000001">
    <property type="protein sequence ID" value="RKS55596.1"/>
    <property type="molecule type" value="Genomic_DNA"/>
</dbReference>
<dbReference type="InterPro" id="IPR051396">
    <property type="entry name" value="Bact_Antivir_Def_Nuclease"/>
</dbReference>
<organism evidence="3 4">
    <name type="scientific">Gillisia mitskevichiae</name>
    <dbReference type="NCBI Taxonomy" id="270921"/>
    <lineage>
        <taxon>Bacteria</taxon>
        <taxon>Pseudomonadati</taxon>
        <taxon>Bacteroidota</taxon>
        <taxon>Flavobacteriia</taxon>
        <taxon>Flavobacteriales</taxon>
        <taxon>Flavobacteriaceae</taxon>
        <taxon>Gillisia</taxon>
    </lineage>
</organism>
<name>A0A495PYJ2_9FLAO</name>
<keyword evidence="4" id="KW-1185">Reference proteome</keyword>
<dbReference type="PANTHER" id="PTHR43581:SF2">
    <property type="entry name" value="EXCINUCLEASE ATPASE SUBUNIT"/>
    <property type="match status" value="1"/>
</dbReference>
<dbReference type="InterPro" id="IPR034139">
    <property type="entry name" value="TOPRIM_OLD"/>
</dbReference>
<dbReference type="Proteomes" id="UP000276282">
    <property type="component" value="Unassembled WGS sequence"/>
</dbReference>